<evidence type="ECO:0000313" key="4">
    <source>
        <dbReference type="EMBL" id="TGN11035.1"/>
    </source>
</evidence>
<dbReference type="InterPro" id="IPR029044">
    <property type="entry name" value="Nucleotide-diphossugar_trans"/>
</dbReference>
<evidence type="ECO:0000256" key="1">
    <source>
        <dbReference type="ARBA" id="ARBA00022679"/>
    </source>
</evidence>
<dbReference type="InterPro" id="IPR050065">
    <property type="entry name" value="GlmU-like"/>
</dbReference>
<feature type="domain" description="MobA-like NTP transferase" evidence="3">
    <location>
        <begin position="5"/>
        <end position="113"/>
    </location>
</feature>
<keyword evidence="5" id="KW-1185">Reference proteome</keyword>
<comment type="caution">
    <text evidence="4">The sequence shown here is derived from an EMBL/GenBank/DDBJ whole genome shotgun (WGS) entry which is preliminary data.</text>
</comment>
<evidence type="ECO:0000259" key="3">
    <source>
        <dbReference type="Pfam" id="PF12804"/>
    </source>
</evidence>
<dbReference type="InterPro" id="IPR025877">
    <property type="entry name" value="MobA-like_NTP_Trfase"/>
</dbReference>
<dbReference type="PANTHER" id="PTHR43584:SF8">
    <property type="entry name" value="N-ACETYLMURAMATE ALPHA-1-PHOSPHATE URIDYLYLTRANSFERASE"/>
    <property type="match status" value="1"/>
</dbReference>
<gene>
    <name evidence="4" type="ORF">EHS11_07665</name>
</gene>
<dbReference type="AlphaFoldDB" id="A0A4R9LPM5"/>
<dbReference type="Pfam" id="PF12804">
    <property type="entry name" value="NTP_transf_3"/>
    <property type="match status" value="1"/>
</dbReference>
<keyword evidence="2" id="KW-0548">Nucleotidyltransferase</keyword>
<accession>A0A4R9LPM5</accession>
<dbReference type="SUPFAM" id="SSF53448">
    <property type="entry name" value="Nucleotide-diphospho-sugar transferases"/>
    <property type="match status" value="1"/>
</dbReference>
<proteinExistence type="predicted"/>
<organism evidence="4 5">
    <name type="scientific">Leptospira ilyithenensis</name>
    <dbReference type="NCBI Taxonomy" id="2484901"/>
    <lineage>
        <taxon>Bacteria</taxon>
        <taxon>Pseudomonadati</taxon>
        <taxon>Spirochaetota</taxon>
        <taxon>Spirochaetia</taxon>
        <taxon>Leptospirales</taxon>
        <taxon>Leptospiraceae</taxon>
        <taxon>Leptospira</taxon>
    </lineage>
</organism>
<dbReference type="PANTHER" id="PTHR43584">
    <property type="entry name" value="NUCLEOTIDYL TRANSFERASE"/>
    <property type="match status" value="1"/>
</dbReference>
<dbReference type="RefSeq" id="WP_135763793.1">
    <property type="nucleotide sequence ID" value="NZ_RQHV01000042.1"/>
</dbReference>
<dbReference type="Proteomes" id="UP000298264">
    <property type="component" value="Unassembled WGS sequence"/>
</dbReference>
<reference evidence="4" key="1">
    <citation type="journal article" date="2019" name="PLoS Negl. Trop. Dis.">
        <title>Revisiting the worldwide diversity of Leptospira species in the environment.</title>
        <authorList>
            <person name="Vincent A.T."/>
            <person name="Schiettekatte O."/>
            <person name="Bourhy P."/>
            <person name="Veyrier F.J."/>
            <person name="Picardeau M."/>
        </authorList>
    </citation>
    <scope>NUCLEOTIDE SEQUENCE [LARGE SCALE GENOMIC DNA]</scope>
    <source>
        <strain evidence="4">201400974</strain>
    </source>
</reference>
<name>A0A4R9LPM5_9LEPT</name>
<dbReference type="EMBL" id="RQHV01000042">
    <property type="protein sequence ID" value="TGN11035.1"/>
    <property type="molecule type" value="Genomic_DNA"/>
</dbReference>
<dbReference type="Gene3D" id="3.90.550.10">
    <property type="entry name" value="Spore Coat Polysaccharide Biosynthesis Protein SpsA, Chain A"/>
    <property type="match status" value="1"/>
</dbReference>
<sequence>MKVFFLAAGFGKRMGDWTNDTPKPLLKIDGISFLDYSFYLANQWKLKDGWINVHYLGEKIIDHLKNFKGLKLQISFEKKEILGTAGGIKTAFHKNIPNEPILLMNPDTLLFPESDFKIRKNLPVHSKIHLYLQKLKPNENYTKIHLTYDGKIEFGSGDYYYIGLSILDPSVFDEVPVNTHYNLSAIFKDLAKTNQITGEVFKGTSLDLGERKLYEDSINQNIFGEKKTSILTFIEDSFTN</sequence>
<evidence type="ECO:0000256" key="2">
    <source>
        <dbReference type="ARBA" id="ARBA00022695"/>
    </source>
</evidence>
<protein>
    <submittedName>
        <fullName evidence="4">Nucleotidyltransferase family protein</fullName>
    </submittedName>
</protein>
<dbReference type="OrthoDB" id="9788272at2"/>
<dbReference type="GO" id="GO:0016779">
    <property type="term" value="F:nucleotidyltransferase activity"/>
    <property type="evidence" value="ECO:0007669"/>
    <property type="project" value="UniProtKB-KW"/>
</dbReference>
<keyword evidence="1 4" id="KW-0808">Transferase</keyword>
<evidence type="ECO:0000313" key="5">
    <source>
        <dbReference type="Proteomes" id="UP000298264"/>
    </source>
</evidence>